<evidence type="ECO:0000256" key="1">
    <source>
        <dbReference type="SAM" id="MobiDB-lite"/>
    </source>
</evidence>
<keyword evidence="3" id="KW-1185">Reference proteome</keyword>
<dbReference type="AlphaFoldDB" id="A0A2I0L902"/>
<gene>
    <name evidence="2" type="ORF">CRG98_002443</name>
</gene>
<reference evidence="2 3" key="1">
    <citation type="submission" date="2017-11" db="EMBL/GenBank/DDBJ databases">
        <title>De-novo sequencing of pomegranate (Punica granatum L.) genome.</title>
        <authorList>
            <person name="Akparov Z."/>
            <person name="Amiraslanov A."/>
            <person name="Hajiyeva S."/>
            <person name="Abbasov M."/>
            <person name="Kaur K."/>
            <person name="Hamwieh A."/>
            <person name="Solovyev V."/>
            <person name="Salamov A."/>
            <person name="Braich B."/>
            <person name="Kosarev P."/>
            <person name="Mahmoud A."/>
            <person name="Hajiyev E."/>
            <person name="Babayeva S."/>
            <person name="Izzatullayeva V."/>
            <person name="Mammadov A."/>
            <person name="Mammadov A."/>
            <person name="Sharifova S."/>
            <person name="Ojaghi J."/>
            <person name="Eynullazada K."/>
            <person name="Bayramov B."/>
            <person name="Abdulazimova A."/>
            <person name="Shahmuradov I."/>
        </authorList>
    </citation>
    <scope>NUCLEOTIDE SEQUENCE [LARGE SCALE GENOMIC DNA]</scope>
    <source>
        <strain evidence="3">cv. AG2017</strain>
        <tissue evidence="2">Leaf</tissue>
    </source>
</reference>
<dbReference type="Proteomes" id="UP000233551">
    <property type="component" value="Unassembled WGS sequence"/>
</dbReference>
<evidence type="ECO:0000313" key="3">
    <source>
        <dbReference type="Proteomes" id="UP000233551"/>
    </source>
</evidence>
<name>A0A2I0L902_PUNGR</name>
<feature type="region of interest" description="Disordered" evidence="1">
    <location>
        <begin position="1"/>
        <end position="97"/>
    </location>
</feature>
<protein>
    <submittedName>
        <fullName evidence="2">Uncharacterized protein</fullName>
    </submittedName>
</protein>
<feature type="compositionally biased region" description="Basic and acidic residues" evidence="1">
    <location>
        <begin position="59"/>
        <end position="68"/>
    </location>
</feature>
<comment type="caution">
    <text evidence="2">The sequence shown here is derived from an EMBL/GenBank/DDBJ whole genome shotgun (WGS) entry which is preliminary data.</text>
</comment>
<evidence type="ECO:0000313" key="2">
    <source>
        <dbReference type="EMBL" id="PKI77161.1"/>
    </source>
</evidence>
<sequence length="152" mass="16160">MEKEGLSPTHRGPPLSPQTRREREETPPRLPSLIPGGGGPIAGHHTSDEAAWVPRPRRRIEGGGDPEKFTAVVVPSPATTAPARSRDPGDLVGGVVADDGATTARNQRRLVVPSPVLSLSLSLGLGEEGWTDLQARKKFEGTDAINEKRPLS</sequence>
<organism evidence="2 3">
    <name type="scientific">Punica granatum</name>
    <name type="common">Pomegranate</name>
    <dbReference type="NCBI Taxonomy" id="22663"/>
    <lineage>
        <taxon>Eukaryota</taxon>
        <taxon>Viridiplantae</taxon>
        <taxon>Streptophyta</taxon>
        <taxon>Embryophyta</taxon>
        <taxon>Tracheophyta</taxon>
        <taxon>Spermatophyta</taxon>
        <taxon>Magnoliopsida</taxon>
        <taxon>eudicotyledons</taxon>
        <taxon>Gunneridae</taxon>
        <taxon>Pentapetalae</taxon>
        <taxon>rosids</taxon>
        <taxon>malvids</taxon>
        <taxon>Myrtales</taxon>
        <taxon>Lythraceae</taxon>
        <taxon>Punica</taxon>
    </lineage>
</organism>
<dbReference type="EMBL" id="PGOL01000104">
    <property type="protein sequence ID" value="PKI77161.1"/>
    <property type="molecule type" value="Genomic_DNA"/>
</dbReference>
<accession>A0A2I0L902</accession>
<proteinExistence type="predicted"/>